<feature type="domain" description="UBC core" evidence="4">
    <location>
        <begin position="40"/>
        <end position="197"/>
    </location>
</feature>
<name>A0AAN9S5J0_PSOTE</name>
<keyword evidence="1" id="KW-0808">Transferase</keyword>
<dbReference type="GO" id="GO:0061631">
    <property type="term" value="F:ubiquitin conjugating enzyme activity"/>
    <property type="evidence" value="ECO:0007669"/>
    <property type="project" value="TreeGrafter"/>
</dbReference>
<dbReference type="InterPro" id="IPR000608">
    <property type="entry name" value="UBC"/>
</dbReference>
<sequence length="337" mass="39324">MEASMEKTNEFGHFDMVSDYSDHHFVGSNNGNCFHDSKSIVYRSIMKEWKILKRDLPESIYVRVYEQRIDLMRAVIVGARGTPYHDGLFFFDIAFPSDYPNRPPKMYYHSFGYRVNPNLYNNGKVCLSLLNTWQGRKTELWDPSGSTMLQVLVSIQGLVLNEKPFFNEPWQWRLSNSENRSRVYNENAFMRTCYTSFHMLERPPRNFEPFITAHFRQRAVPILAACSDYMTGCVRVGYYSCDSPSSTSTVRVSADFKEQMITFYPQLFQAFRLKAPPPFGAFLPHFNTSRPQSNNKPTGIFKRFFQKIKHTFGWKNTGNKKTSHIQPRHSTLHTSSK</sequence>
<dbReference type="Gene3D" id="3.10.110.10">
    <property type="entry name" value="Ubiquitin Conjugating Enzyme"/>
    <property type="match status" value="1"/>
</dbReference>
<dbReference type="SMART" id="SM00212">
    <property type="entry name" value="UBCc"/>
    <property type="match status" value="1"/>
</dbReference>
<reference evidence="5 6" key="1">
    <citation type="submission" date="2024-01" db="EMBL/GenBank/DDBJ databases">
        <title>The genomes of 5 underutilized Papilionoideae crops provide insights into root nodulation and disease resistanc.</title>
        <authorList>
            <person name="Jiang F."/>
        </authorList>
    </citation>
    <scope>NUCLEOTIDE SEQUENCE [LARGE SCALE GENOMIC DNA]</scope>
    <source>
        <strain evidence="5">DUOXIRENSHENG_FW03</strain>
        <tissue evidence="5">Leaves</tissue>
    </source>
</reference>
<dbReference type="PROSITE" id="PS50127">
    <property type="entry name" value="UBC_2"/>
    <property type="match status" value="1"/>
</dbReference>
<feature type="compositionally biased region" description="Basic residues" evidence="3">
    <location>
        <begin position="321"/>
        <end position="337"/>
    </location>
</feature>
<dbReference type="AlphaFoldDB" id="A0AAN9S5J0"/>
<dbReference type="FunFam" id="3.10.110.10:FF:000133">
    <property type="entry name" value="Putative ubiquitin-conjugating enzyme E2 38"/>
    <property type="match status" value="1"/>
</dbReference>
<dbReference type="PANTHER" id="PTHR46116:SF19">
    <property type="entry name" value="UBIQUITIN-CONJUGATING ENZYME FAMILY PROTEIN"/>
    <property type="match status" value="1"/>
</dbReference>
<evidence type="ECO:0000313" key="6">
    <source>
        <dbReference type="Proteomes" id="UP001386955"/>
    </source>
</evidence>
<keyword evidence="2" id="KW-0833">Ubl conjugation pathway</keyword>
<comment type="caution">
    <text evidence="5">The sequence shown here is derived from an EMBL/GenBank/DDBJ whole genome shotgun (WGS) entry which is preliminary data.</text>
</comment>
<feature type="region of interest" description="Disordered" evidence="3">
    <location>
        <begin position="316"/>
        <end position="337"/>
    </location>
</feature>
<evidence type="ECO:0000256" key="3">
    <source>
        <dbReference type="SAM" id="MobiDB-lite"/>
    </source>
</evidence>
<dbReference type="EMBL" id="JAYMYS010000006">
    <property type="protein sequence ID" value="KAK7388008.1"/>
    <property type="molecule type" value="Genomic_DNA"/>
</dbReference>
<organism evidence="5 6">
    <name type="scientific">Psophocarpus tetragonolobus</name>
    <name type="common">Winged bean</name>
    <name type="synonym">Dolichos tetragonolobus</name>
    <dbReference type="NCBI Taxonomy" id="3891"/>
    <lineage>
        <taxon>Eukaryota</taxon>
        <taxon>Viridiplantae</taxon>
        <taxon>Streptophyta</taxon>
        <taxon>Embryophyta</taxon>
        <taxon>Tracheophyta</taxon>
        <taxon>Spermatophyta</taxon>
        <taxon>Magnoliopsida</taxon>
        <taxon>eudicotyledons</taxon>
        <taxon>Gunneridae</taxon>
        <taxon>Pentapetalae</taxon>
        <taxon>rosids</taxon>
        <taxon>fabids</taxon>
        <taxon>Fabales</taxon>
        <taxon>Fabaceae</taxon>
        <taxon>Papilionoideae</taxon>
        <taxon>50 kb inversion clade</taxon>
        <taxon>NPAAA clade</taxon>
        <taxon>indigoferoid/millettioid clade</taxon>
        <taxon>Phaseoleae</taxon>
        <taxon>Psophocarpus</taxon>
    </lineage>
</organism>
<protein>
    <recommendedName>
        <fullName evidence="4">UBC core domain-containing protein</fullName>
    </recommendedName>
</protein>
<dbReference type="PANTHER" id="PTHR46116">
    <property type="entry name" value="(E3-INDEPENDENT) E2 UBIQUITIN-CONJUGATING ENZYME"/>
    <property type="match status" value="1"/>
</dbReference>
<proteinExistence type="predicted"/>
<dbReference type="SUPFAM" id="SSF54495">
    <property type="entry name" value="UBC-like"/>
    <property type="match status" value="1"/>
</dbReference>
<evidence type="ECO:0000256" key="2">
    <source>
        <dbReference type="ARBA" id="ARBA00022786"/>
    </source>
</evidence>
<dbReference type="CDD" id="cd23837">
    <property type="entry name" value="UBCc_UBE2O"/>
    <property type="match status" value="1"/>
</dbReference>
<dbReference type="Proteomes" id="UP001386955">
    <property type="component" value="Unassembled WGS sequence"/>
</dbReference>
<dbReference type="InterPro" id="IPR016135">
    <property type="entry name" value="UBQ-conjugating_enzyme/RWD"/>
</dbReference>
<evidence type="ECO:0000313" key="5">
    <source>
        <dbReference type="EMBL" id="KAK7388008.1"/>
    </source>
</evidence>
<accession>A0AAN9S5J0</accession>
<keyword evidence="6" id="KW-1185">Reference proteome</keyword>
<dbReference type="Pfam" id="PF00179">
    <property type="entry name" value="UQ_con"/>
    <property type="match status" value="1"/>
</dbReference>
<gene>
    <name evidence="5" type="ORF">VNO78_22808</name>
</gene>
<evidence type="ECO:0000256" key="1">
    <source>
        <dbReference type="ARBA" id="ARBA00022679"/>
    </source>
</evidence>
<evidence type="ECO:0000259" key="4">
    <source>
        <dbReference type="PROSITE" id="PS50127"/>
    </source>
</evidence>